<dbReference type="SUPFAM" id="SSF89550">
    <property type="entry name" value="PHP domain-like"/>
    <property type="match status" value="1"/>
</dbReference>
<dbReference type="GO" id="GO:0004526">
    <property type="term" value="F:ribonuclease P activity"/>
    <property type="evidence" value="ECO:0007669"/>
    <property type="project" value="UniProtKB-UniRule"/>
</dbReference>
<dbReference type="EC" id="3.1.26.5" evidence="6"/>
<sequence length="234" mass="25886">MYESVHAVPDGDSTVARFAATAAEYGFDGIVVRNHGDSRGEFDAEQVSDEYDVDVVDGLEIRADNPSQASGHVGNFRPKATILLFHGGTSKLNRFAVEEERIDVLAHPMQGRGDFNHVLAKAAKEHGVRVEFNFSRVLRADGGQRVQAIKDLRKLREIVTKYDAPFVVSADAHSHLQLRAPRELVAVGETIGFSAEQVETGLKEWGELAERNRAIRSDDFIAPGVKRGRYEEDD</sequence>
<dbReference type="GO" id="GO:0001682">
    <property type="term" value="P:tRNA 5'-leader removal"/>
    <property type="evidence" value="ECO:0007669"/>
    <property type="project" value="UniProtKB-UniRule"/>
</dbReference>
<evidence type="ECO:0000256" key="3">
    <source>
        <dbReference type="ARBA" id="ARBA00022722"/>
    </source>
</evidence>
<evidence type="ECO:0000256" key="2">
    <source>
        <dbReference type="ARBA" id="ARBA00022694"/>
    </source>
</evidence>
<comment type="subunit">
    <text evidence="6">Consists of a catalytic RNA component and at least 4-5 protein subunits.</text>
</comment>
<keyword evidence="4 6" id="KW-0255">Endonuclease</keyword>
<keyword evidence="5 6" id="KW-0378">Hydrolase</keyword>
<accession>A0A1N6YGW7</accession>
<comment type="catalytic activity">
    <reaction evidence="6">
        <text>Endonucleolytic cleavage of RNA, removing 5'-extranucleotides from tRNA precursor.</text>
        <dbReference type="EC" id="3.1.26.5"/>
    </reaction>
</comment>
<protein>
    <recommendedName>
        <fullName evidence="6">Ribonuclease P protein component 3</fullName>
        <shortName evidence="6">RNase P component 3</shortName>
        <ecNumber evidence="6">3.1.26.5</ecNumber>
    </recommendedName>
    <alternativeName>
        <fullName evidence="6">Rpp30</fullName>
    </alternativeName>
</protein>
<dbReference type="RefSeq" id="WP_076429405.1">
    <property type="nucleotide sequence ID" value="NZ_FTNO01000001.1"/>
</dbReference>
<dbReference type="EMBL" id="FTNO01000001">
    <property type="protein sequence ID" value="SIR13885.1"/>
    <property type="molecule type" value="Genomic_DNA"/>
</dbReference>
<proteinExistence type="inferred from homology"/>
<evidence type="ECO:0000313" key="7">
    <source>
        <dbReference type="EMBL" id="SIR13885.1"/>
    </source>
</evidence>
<evidence type="ECO:0000313" key="8">
    <source>
        <dbReference type="Proteomes" id="UP000186914"/>
    </source>
</evidence>
<dbReference type="AlphaFoldDB" id="A0A1N6YGW7"/>
<keyword evidence="2 6" id="KW-0819">tRNA processing</keyword>
<evidence type="ECO:0000256" key="6">
    <source>
        <dbReference type="HAMAP-Rule" id="MF_00756"/>
    </source>
</evidence>
<evidence type="ECO:0000256" key="5">
    <source>
        <dbReference type="ARBA" id="ARBA00022801"/>
    </source>
</evidence>
<dbReference type="Pfam" id="PF01876">
    <property type="entry name" value="RNase_P_p30"/>
    <property type="match status" value="1"/>
</dbReference>
<dbReference type="InterPro" id="IPR016195">
    <property type="entry name" value="Pol/histidinol_Pase-like"/>
</dbReference>
<dbReference type="HAMAP" id="MF_00756">
    <property type="entry name" value="RNase_P_3"/>
    <property type="match status" value="1"/>
</dbReference>
<evidence type="ECO:0000256" key="1">
    <source>
        <dbReference type="ARBA" id="ARBA00022490"/>
    </source>
</evidence>
<organism evidence="7 8">
    <name type="scientific">Haladaptatus litoreus</name>
    <dbReference type="NCBI Taxonomy" id="553468"/>
    <lineage>
        <taxon>Archaea</taxon>
        <taxon>Methanobacteriati</taxon>
        <taxon>Methanobacteriota</taxon>
        <taxon>Stenosarchaea group</taxon>
        <taxon>Halobacteria</taxon>
        <taxon>Halobacteriales</taxon>
        <taxon>Haladaptataceae</taxon>
        <taxon>Haladaptatus</taxon>
    </lineage>
</organism>
<dbReference type="InterPro" id="IPR023539">
    <property type="entry name" value="RNase_P_comp-3_arc"/>
</dbReference>
<comment type="subcellular location">
    <subcellularLocation>
        <location evidence="6">Cytoplasm</location>
    </subcellularLocation>
</comment>
<dbReference type="Gene3D" id="3.20.20.140">
    <property type="entry name" value="Metal-dependent hydrolases"/>
    <property type="match status" value="1"/>
</dbReference>
<comment type="similarity">
    <text evidence="6">Belongs to the eukaryotic/archaeal RNase P protein component 3 family.</text>
</comment>
<dbReference type="GO" id="GO:0030677">
    <property type="term" value="C:ribonuclease P complex"/>
    <property type="evidence" value="ECO:0007669"/>
    <property type="project" value="UniProtKB-UniRule"/>
</dbReference>
<keyword evidence="1 6" id="KW-0963">Cytoplasm</keyword>
<gene>
    <name evidence="6" type="primary">rnp3</name>
    <name evidence="7" type="ORF">SAMN05421858_1564</name>
</gene>
<dbReference type="InterPro" id="IPR002738">
    <property type="entry name" value="RNase_P_p30"/>
</dbReference>
<keyword evidence="8" id="KW-1185">Reference proteome</keyword>
<evidence type="ECO:0000256" key="4">
    <source>
        <dbReference type="ARBA" id="ARBA00022759"/>
    </source>
</evidence>
<comment type="function">
    <text evidence="6">Part of ribonuclease P, a protein complex that generates mature tRNA molecules by cleaving their 5'-ends.</text>
</comment>
<reference evidence="8" key="1">
    <citation type="submission" date="2017-01" db="EMBL/GenBank/DDBJ databases">
        <authorList>
            <person name="Varghese N."/>
            <person name="Submissions S."/>
        </authorList>
    </citation>
    <scope>NUCLEOTIDE SEQUENCE [LARGE SCALE GENOMIC DNA]</scope>
    <source>
        <strain evidence="8">CGMCC 1.7737</strain>
    </source>
</reference>
<name>A0A1N6YGW7_9EURY</name>
<dbReference type="GO" id="GO:0005737">
    <property type="term" value="C:cytoplasm"/>
    <property type="evidence" value="ECO:0007669"/>
    <property type="project" value="UniProtKB-SubCell"/>
</dbReference>
<keyword evidence="3 6" id="KW-0540">Nuclease</keyword>
<dbReference type="Proteomes" id="UP000186914">
    <property type="component" value="Unassembled WGS sequence"/>
</dbReference>
<dbReference type="OrthoDB" id="85765at2157"/>